<name>A0A1N6E7Y6_9BURK</name>
<organism evidence="2 3">
    <name type="scientific">Paraburkholderia phenazinium</name>
    <dbReference type="NCBI Taxonomy" id="60549"/>
    <lineage>
        <taxon>Bacteria</taxon>
        <taxon>Pseudomonadati</taxon>
        <taxon>Pseudomonadota</taxon>
        <taxon>Betaproteobacteria</taxon>
        <taxon>Burkholderiales</taxon>
        <taxon>Burkholderiaceae</taxon>
        <taxon>Paraburkholderia</taxon>
    </lineage>
</organism>
<dbReference type="EMBL" id="FSRM01000001">
    <property type="protein sequence ID" value="SIN79081.1"/>
    <property type="molecule type" value="Genomic_DNA"/>
</dbReference>
<feature type="chain" id="PRO_5012274952" evidence="1">
    <location>
        <begin position="43"/>
        <end position="165"/>
    </location>
</feature>
<proteinExistence type="predicted"/>
<reference evidence="2 3" key="1">
    <citation type="submission" date="2016-11" db="EMBL/GenBank/DDBJ databases">
        <authorList>
            <person name="Jaros S."/>
            <person name="Januszkiewicz K."/>
            <person name="Wedrychowicz H."/>
        </authorList>
    </citation>
    <scope>NUCLEOTIDE SEQUENCE [LARGE SCALE GENOMIC DNA]</scope>
    <source>
        <strain evidence="2 3">GAS86</strain>
    </source>
</reference>
<accession>A0A1N6E7Y6</accession>
<evidence type="ECO:0000313" key="2">
    <source>
        <dbReference type="EMBL" id="SIN79081.1"/>
    </source>
</evidence>
<evidence type="ECO:0000313" key="3">
    <source>
        <dbReference type="Proteomes" id="UP000184693"/>
    </source>
</evidence>
<dbReference type="AlphaFoldDB" id="A0A1N6E7Y6"/>
<evidence type="ECO:0000256" key="1">
    <source>
        <dbReference type="SAM" id="SignalP"/>
    </source>
</evidence>
<dbReference type="OrthoDB" id="9004556at2"/>
<sequence length="165" mass="17882">MSFDRRLRHLTQRFTRMSRSPLARPAIPVGAAALLLSLGAQAAQLTQVAEPANVCPALTHIVAATDFRQLHDQPAAQLPGVDSAGDCHASGHSYDCHWRAHWQADGVVTDPLEELGADIAACFPNVVHDLNTPTRQHFVVTAGLRRIDVTASVQGSNELRLRVAR</sequence>
<keyword evidence="1" id="KW-0732">Signal</keyword>
<dbReference type="Proteomes" id="UP000184693">
    <property type="component" value="Unassembled WGS sequence"/>
</dbReference>
<dbReference type="RefSeq" id="WP_074262658.1">
    <property type="nucleotide sequence ID" value="NZ_FSRM01000001.1"/>
</dbReference>
<protein>
    <submittedName>
        <fullName evidence="2">Uncharacterized protein</fullName>
    </submittedName>
</protein>
<gene>
    <name evidence="2" type="ORF">SAMN05444168_0278</name>
</gene>
<feature type="signal peptide" evidence="1">
    <location>
        <begin position="1"/>
        <end position="42"/>
    </location>
</feature>